<evidence type="ECO:0000256" key="7">
    <source>
        <dbReference type="ARBA" id="ARBA00023136"/>
    </source>
</evidence>
<evidence type="ECO:0000313" key="10">
    <source>
        <dbReference type="EMBL" id="SUO97524.1"/>
    </source>
</evidence>
<keyword evidence="11" id="KW-1185">Reference proteome</keyword>
<evidence type="ECO:0000256" key="4">
    <source>
        <dbReference type="ARBA" id="ARBA00022475"/>
    </source>
</evidence>
<evidence type="ECO:0000313" key="11">
    <source>
        <dbReference type="Proteomes" id="UP000254601"/>
    </source>
</evidence>
<sequence>MHPQTAHDAHVIFGLNPMWLSGIILVLVYIVLITEKVNRAVIALIGAFLMIYCGLLNQQQAIAKVDFNTLWLLIGMMMLVSITAKTGIFQYVAIRAAKIVRANPVGILIMLTGITAVFSALLDNVTTVLLITPVTLLITEQLRVKAFPYLFATIVASNIGGTATLVGDPPNIIIGSATGLSFDKFIMHMTPISLIILIALCIALWLICRKQLVTTLRHRAQIMRFDEKEAIRDLSLLKKSAFVFLLVLIGFIIGHPLHIEPGTVALSGAALLMLLAYGKEPAEEQGEDIHHTFSEVEWVTIFFFMGLFIIVGAVEHSGLLEVMGDKLISATDGNVEKMAYAVLWVSAILSSVLDNIPFVATMIPLLEAAGQNIEPSQFEAVWWALALGACLGGNGTLIGASANLTVAAFAEKAKQPIGMVQYAKYGFVLMLITIVFAHAYLWLRYF</sequence>
<keyword evidence="7 8" id="KW-0472">Membrane</keyword>
<feature type="transmembrane region" description="Helical" evidence="8">
    <location>
        <begin position="298"/>
        <end position="320"/>
    </location>
</feature>
<dbReference type="PANTHER" id="PTHR43568">
    <property type="entry name" value="P PROTEIN"/>
    <property type="match status" value="1"/>
</dbReference>
<feature type="transmembrane region" description="Helical" evidence="8">
    <location>
        <begin position="69"/>
        <end position="93"/>
    </location>
</feature>
<evidence type="ECO:0000256" key="6">
    <source>
        <dbReference type="ARBA" id="ARBA00022989"/>
    </source>
</evidence>
<evidence type="ECO:0000256" key="8">
    <source>
        <dbReference type="SAM" id="Phobius"/>
    </source>
</evidence>
<keyword evidence="4" id="KW-1003">Cell membrane</keyword>
<feature type="transmembrane region" description="Helical" evidence="8">
    <location>
        <begin position="40"/>
        <end position="57"/>
    </location>
</feature>
<reference evidence="10 11" key="1">
    <citation type="submission" date="2018-06" db="EMBL/GenBank/DDBJ databases">
        <authorList>
            <consortium name="Pathogen Informatics"/>
            <person name="Doyle S."/>
        </authorList>
    </citation>
    <scope>NUCLEOTIDE SEQUENCE [LARGE SCALE GENOMIC DNA]</scope>
    <source>
        <strain evidence="10 11">NCTC13337</strain>
    </source>
</reference>
<dbReference type="GO" id="GO:0015105">
    <property type="term" value="F:arsenite transmembrane transporter activity"/>
    <property type="evidence" value="ECO:0007669"/>
    <property type="project" value="InterPro"/>
</dbReference>
<feature type="transmembrane region" description="Helical" evidence="8">
    <location>
        <begin position="186"/>
        <end position="208"/>
    </location>
</feature>
<evidence type="ECO:0000256" key="3">
    <source>
        <dbReference type="ARBA" id="ARBA00022448"/>
    </source>
</evidence>
<feature type="transmembrane region" description="Helical" evidence="8">
    <location>
        <begin position="12"/>
        <end position="34"/>
    </location>
</feature>
<feature type="domain" description="Citrate transporter-like" evidence="9">
    <location>
        <begin position="29"/>
        <end position="388"/>
    </location>
</feature>
<dbReference type="InterPro" id="IPR004680">
    <property type="entry name" value="Cit_transptr-like_dom"/>
</dbReference>
<dbReference type="EMBL" id="UHIC01000001">
    <property type="protein sequence ID" value="SUO97524.1"/>
    <property type="molecule type" value="Genomic_DNA"/>
</dbReference>
<dbReference type="PANTHER" id="PTHR43568:SF1">
    <property type="entry name" value="P PROTEIN"/>
    <property type="match status" value="1"/>
</dbReference>
<dbReference type="InterPro" id="IPR000802">
    <property type="entry name" value="Arsenical_pump_ArsB"/>
</dbReference>
<feature type="transmembrane region" description="Helical" evidence="8">
    <location>
        <begin position="380"/>
        <end position="410"/>
    </location>
</feature>
<name>A0A380MZ87_9GAMM</name>
<evidence type="ECO:0000256" key="1">
    <source>
        <dbReference type="ARBA" id="ARBA00004651"/>
    </source>
</evidence>
<dbReference type="PRINTS" id="PR00758">
    <property type="entry name" value="ARSENICPUMP"/>
</dbReference>
<keyword evidence="3" id="KW-0813">Transport</keyword>
<dbReference type="RefSeq" id="WP_072576121.1">
    <property type="nucleotide sequence ID" value="NZ_LWHB01000051.1"/>
</dbReference>
<feature type="transmembrane region" description="Helical" evidence="8">
    <location>
        <begin position="341"/>
        <end position="360"/>
    </location>
</feature>
<keyword evidence="5 8" id="KW-0812">Transmembrane</keyword>
<dbReference type="Pfam" id="PF03600">
    <property type="entry name" value="CitMHS"/>
    <property type="match status" value="1"/>
</dbReference>
<comment type="similarity">
    <text evidence="2">Belongs to the CitM (TC 2.A.11) transporter family.</text>
</comment>
<evidence type="ECO:0000259" key="9">
    <source>
        <dbReference type="Pfam" id="PF03600"/>
    </source>
</evidence>
<evidence type="ECO:0000256" key="2">
    <source>
        <dbReference type="ARBA" id="ARBA00009843"/>
    </source>
</evidence>
<dbReference type="Proteomes" id="UP000254601">
    <property type="component" value="Unassembled WGS sequence"/>
</dbReference>
<feature type="transmembrane region" description="Helical" evidence="8">
    <location>
        <begin position="105"/>
        <end position="134"/>
    </location>
</feature>
<organism evidence="10 11">
    <name type="scientific">Suttonella ornithocola</name>
    <dbReference type="NCBI Taxonomy" id="279832"/>
    <lineage>
        <taxon>Bacteria</taxon>
        <taxon>Pseudomonadati</taxon>
        <taxon>Pseudomonadota</taxon>
        <taxon>Gammaproteobacteria</taxon>
        <taxon>Cardiobacteriales</taxon>
        <taxon>Cardiobacteriaceae</taxon>
        <taxon>Suttonella</taxon>
    </lineage>
</organism>
<accession>A0A380MZ87</accession>
<protein>
    <submittedName>
        <fullName evidence="10">Arsenic efflux pump protein</fullName>
    </submittedName>
</protein>
<comment type="subcellular location">
    <subcellularLocation>
        <location evidence="1">Cell membrane</location>
        <topology evidence="1">Multi-pass membrane protein</topology>
    </subcellularLocation>
</comment>
<gene>
    <name evidence="10" type="primary">arsB</name>
    <name evidence="10" type="ORF">NCTC13337_02475</name>
</gene>
<keyword evidence="6 8" id="KW-1133">Transmembrane helix</keyword>
<dbReference type="GO" id="GO:0005886">
    <property type="term" value="C:plasma membrane"/>
    <property type="evidence" value="ECO:0007669"/>
    <property type="project" value="UniProtKB-SubCell"/>
</dbReference>
<dbReference type="CDD" id="cd01116">
    <property type="entry name" value="P_permease"/>
    <property type="match status" value="1"/>
</dbReference>
<dbReference type="InterPro" id="IPR051475">
    <property type="entry name" value="Diverse_Ion_Transporter"/>
</dbReference>
<proteinExistence type="inferred from homology"/>
<feature type="transmembrane region" description="Helical" evidence="8">
    <location>
        <begin position="422"/>
        <end position="443"/>
    </location>
</feature>
<feature type="transmembrane region" description="Helical" evidence="8">
    <location>
        <begin position="241"/>
        <end position="259"/>
    </location>
</feature>
<evidence type="ECO:0000256" key="5">
    <source>
        <dbReference type="ARBA" id="ARBA00022692"/>
    </source>
</evidence>
<dbReference type="AlphaFoldDB" id="A0A380MZ87"/>
<dbReference type="OrthoDB" id="9766267at2"/>